<sequence>MHSPALSTTHLADSDSTQGLGLEIAHQLKNNGAAALILVPRSDDKAIKAMEYLSPATAALDNCVIEFIKADLSNVEQTEAVIPRSILALQKAVNAAATTARGNLATTTAASFNEQYDTNVRAPFLITKHATQHMMEMNLERGIGSIVNICSVASKGGAPFILGYSCAKSALVTLTKNNAAELAPKGIRVNGVDMGWCLTENEDKLQSANAGADWWKNADESVPLGRILRPVDVAASVLFLLSGASVMMTGSIIAQRTLLTDDILEDIPQM</sequence>
<keyword evidence="4" id="KW-1185">Reference proteome</keyword>
<accession>A0AAD8YGD1</accession>
<evidence type="ECO:0000313" key="3">
    <source>
        <dbReference type="EMBL" id="KAK1744646.1"/>
    </source>
</evidence>
<dbReference type="CDD" id="cd05233">
    <property type="entry name" value="SDR_c"/>
    <property type="match status" value="1"/>
</dbReference>
<organism evidence="3 4">
    <name type="scientific">Skeletonema marinoi</name>
    <dbReference type="NCBI Taxonomy" id="267567"/>
    <lineage>
        <taxon>Eukaryota</taxon>
        <taxon>Sar</taxon>
        <taxon>Stramenopiles</taxon>
        <taxon>Ochrophyta</taxon>
        <taxon>Bacillariophyta</taxon>
        <taxon>Coscinodiscophyceae</taxon>
        <taxon>Thalassiosirophycidae</taxon>
        <taxon>Thalassiosirales</taxon>
        <taxon>Skeletonemataceae</taxon>
        <taxon>Skeletonema</taxon>
        <taxon>Skeletonema marinoi-dohrnii complex</taxon>
    </lineage>
</organism>
<comment type="caution">
    <text evidence="3">The sequence shown here is derived from an EMBL/GenBank/DDBJ whole genome shotgun (WGS) entry which is preliminary data.</text>
</comment>
<dbReference type="AlphaFoldDB" id="A0AAD8YGD1"/>
<dbReference type="SUPFAM" id="SSF51735">
    <property type="entry name" value="NAD(P)-binding Rossmann-fold domains"/>
    <property type="match status" value="1"/>
</dbReference>
<dbReference type="EC" id="1.-.-.-" evidence="3"/>
<dbReference type="EMBL" id="JATAAI010000007">
    <property type="protein sequence ID" value="KAK1744646.1"/>
    <property type="molecule type" value="Genomic_DNA"/>
</dbReference>
<name>A0AAD8YGD1_9STRA</name>
<dbReference type="Gene3D" id="3.40.50.720">
    <property type="entry name" value="NAD(P)-binding Rossmann-like Domain"/>
    <property type="match status" value="1"/>
</dbReference>
<dbReference type="PANTHER" id="PTHR43639">
    <property type="entry name" value="OXIDOREDUCTASE, SHORT-CHAIN DEHYDROGENASE/REDUCTASE FAMILY (AFU_ORTHOLOGUE AFUA_5G02870)"/>
    <property type="match status" value="1"/>
</dbReference>
<dbReference type="PRINTS" id="PR00081">
    <property type="entry name" value="GDHRDH"/>
</dbReference>
<dbReference type="Proteomes" id="UP001224775">
    <property type="component" value="Unassembled WGS sequence"/>
</dbReference>
<dbReference type="InterPro" id="IPR036291">
    <property type="entry name" value="NAD(P)-bd_dom_sf"/>
</dbReference>
<proteinExistence type="inferred from homology"/>
<comment type="similarity">
    <text evidence="1">Belongs to the short-chain dehydrogenases/reductases (SDR) family.</text>
</comment>
<evidence type="ECO:0000256" key="2">
    <source>
        <dbReference type="ARBA" id="ARBA00023002"/>
    </source>
</evidence>
<dbReference type="PANTHER" id="PTHR43639:SF1">
    <property type="entry name" value="SHORT-CHAIN DEHYDROGENASE_REDUCTASE FAMILY PROTEIN"/>
    <property type="match status" value="1"/>
</dbReference>
<protein>
    <submittedName>
        <fullName evidence="3">Short-chain dehydrogenase</fullName>
        <ecNumber evidence="3">1.-.-.-</ecNumber>
    </submittedName>
</protein>
<gene>
    <name evidence="3" type="ORF">QTG54_005179</name>
</gene>
<reference evidence="3" key="1">
    <citation type="submission" date="2023-06" db="EMBL/GenBank/DDBJ databases">
        <title>Survivors Of The Sea: Transcriptome response of Skeletonema marinoi to long-term dormancy.</title>
        <authorList>
            <person name="Pinder M.I.M."/>
            <person name="Kourtchenko O."/>
            <person name="Robertson E.K."/>
            <person name="Larsson T."/>
            <person name="Maumus F."/>
            <person name="Osuna-Cruz C.M."/>
            <person name="Vancaester E."/>
            <person name="Stenow R."/>
            <person name="Vandepoele K."/>
            <person name="Ploug H."/>
            <person name="Bruchert V."/>
            <person name="Godhe A."/>
            <person name="Topel M."/>
        </authorList>
    </citation>
    <scope>NUCLEOTIDE SEQUENCE</scope>
    <source>
        <strain evidence="3">R05AC</strain>
    </source>
</reference>
<dbReference type="InterPro" id="IPR002347">
    <property type="entry name" value="SDR_fam"/>
</dbReference>
<keyword evidence="2 3" id="KW-0560">Oxidoreductase</keyword>
<dbReference type="PRINTS" id="PR00080">
    <property type="entry name" value="SDRFAMILY"/>
</dbReference>
<dbReference type="Pfam" id="PF13561">
    <property type="entry name" value="adh_short_C2"/>
    <property type="match status" value="1"/>
</dbReference>
<dbReference type="GO" id="GO:0016491">
    <property type="term" value="F:oxidoreductase activity"/>
    <property type="evidence" value="ECO:0007669"/>
    <property type="project" value="UniProtKB-KW"/>
</dbReference>
<evidence type="ECO:0000256" key="1">
    <source>
        <dbReference type="ARBA" id="ARBA00006484"/>
    </source>
</evidence>
<evidence type="ECO:0000313" key="4">
    <source>
        <dbReference type="Proteomes" id="UP001224775"/>
    </source>
</evidence>